<dbReference type="PRINTS" id="PR00038">
    <property type="entry name" value="HTHLUXR"/>
</dbReference>
<dbReference type="GO" id="GO:0005737">
    <property type="term" value="C:cytoplasm"/>
    <property type="evidence" value="ECO:0007669"/>
    <property type="project" value="TreeGrafter"/>
</dbReference>
<dbReference type="InterPro" id="IPR000792">
    <property type="entry name" value="Tscrpt_reg_LuxR_C"/>
</dbReference>
<dbReference type="GO" id="GO:0004016">
    <property type="term" value="F:adenylate cyclase activity"/>
    <property type="evidence" value="ECO:0007669"/>
    <property type="project" value="TreeGrafter"/>
</dbReference>
<dbReference type="InterPro" id="IPR027417">
    <property type="entry name" value="P-loop_NTPase"/>
</dbReference>
<dbReference type="InterPro" id="IPR041664">
    <property type="entry name" value="AAA_16"/>
</dbReference>
<dbReference type="Proteomes" id="UP000521922">
    <property type="component" value="Unassembled WGS sequence"/>
</dbReference>
<dbReference type="PROSITE" id="PS50043">
    <property type="entry name" value="HTH_LUXR_2"/>
    <property type="match status" value="1"/>
</dbReference>
<keyword evidence="2" id="KW-0067">ATP-binding</keyword>
<dbReference type="PANTHER" id="PTHR16305">
    <property type="entry name" value="TESTICULAR SOLUBLE ADENYLYL CYCLASE"/>
    <property type="match status" value="1"/>
</dbReference>
<feature type="domain" description="HTH luxR-type" evidence="3">
    <location>
        <begin position="842"/>
        <end position="908"/>
    </location>
</feature>
<gene>
    <name evidence="4" type="ORF">BJ968_000077</name>
</gene>
<evidence type="ECO:0000256" key="2">
    <source>
        <dbReference type="ARBA" id="ARBA00022840"/>
    </source>
</evidence>
<evidence type="ECO:0000313" key="5">
    <source>
        <dbReference type="Proteomes" id="UP000521922"/>
    </source>
</evidence>
<dbReference type="InterPro" id="IPR016032">
    <property type="entry name" value="Sig_transdc_resp-reg_C-effctor"/>
</dbReference>
<evidence type="ECO:0000259" key="3">
    <source>
        <dbReference type="PROSITE" id="PS50043"/>
    </source>
</evidence>
<dbReference type="SUPFAM" id="SSF52540">
    <property type="entry name" value="P-loop containing nucleoside triphosphate hydrolases"/>
    <property type="match status" value="1"/>
</dbReference>
<dbReference type="InterPro" id="IPR036388">
    <property type="entry name" value="WH-like_DNA-bd_sf"/>
</dbReference>
<evidence type="ECO:0000256" key="1">
    <source>
        <dbReference type="ARBA" id="ARBA00022741"/>
    </source>
</evidence>
<organism evidence="4 5">
    <name type="scientific">Kineococcus aurantiacus</name>
    <dbReference type="NCBI Taxonomy" id="37633"/>
    <lineage>
        <taxon>Bacteria</taxon>
        <taxon>Bacillati</taxon>
        <taxon>Actinomycetota</taxon>
        <taxon>Actinomycetes</taxon>
        <taxon>Kineosporiales</taxon>
        <taxon>Kineosporiaceae</taxon>
        <taxon>Kineococcus</taxon>
    </lineage>
</organism>
<protein>
    <submittedName>
        <fullName evidence="4">DNA-binding CsgD family transcriptional regulator</fullName>
    </submittedName>
</protein>
<dbReference type="AlphaFoldDB" id="A0A7Y9AR99"/>
<evidence type="ECO:0000313" key="4">
    <source>
        <dbReference type="EMBL" id="NYD20537.1"/>
    </source>
</evidence>
<dbReference type="Pfam" id="PF13191">
    <property type="entry name" value="AAA_16"/>
    <property type="match status" value="1"/>
</dbReference>
<keyword evidence="1" id="KW-0547">Nucleotide-binding</keyword>
<dbReference type="PANTHER" id="PTHR16305:SF35">
    <property type="entry name" value="TRANSCRIPTIONAL ACTIVATOR DOMAIN"/>
    <property type="match status" value="1"/>
</dbReference>
<dbReference type="SMART" id="SM00421">
    <property type="entry name" value="HTH_LUXR"/>
    <property type="match status" value="1"/>
</dbReference>
<dbReference type="PROSITE" id="PS00622">
    <property type="entry name" value="HTH_LUXR_1"/>
    <property type="match status" value="1"/>
</dbReference>
<dbReference type="GO" id="GO:0003677">
    <property type="term" value="F:DNA binding"/>
    <property type="evidence" value="ECO:0007669"/>
    <property type="project" value="UniProtKB-KW"/>
</dbReference>
<dbReference type="Pfam" id="PF00196">
    <property type="entry name" value="GerE"/>
    <property type="match status" value="1"/>
</dbReference>
<proteinExistence type="predicted"/>
<dbReference type="CDD" id="cd06170">
    <property type="entry name" value="LuxR_C_like"/>
    <property type="match status" value="1"/>
</dbReference>
<dbReference type="GO" id="GO:0005524">
    <property type="term" value="F:ATP binding"/>
    <property type="evidence" value="ECO:0007669"/>
    <property type="project" value="UniProtKB-KW"/>
</dbReference>
<comment type="caution">
    <text evidence="4">The sequence shown here is derived from an EMBL/GenBank/DDBJ whole genome shotgun (WGS) entry which is preliminary data.</text>
</comment>
<keyword evidence="4" id="KW-0238">DNA-binding</keyword>
<dbReference type="EMBL" id="JACCBB010000001">
    <property type="protein sequence ID" value="NYD20537.1"/>
    <property type="molecule type" value="Genomic_DNA"/>
</dbReference>
<dbReference type="Gene3D" id="1.10.10.10">
    <property type="entry name" value="Winged helix-like DNA-binding domain superfamily/Winged helix DNA-binding domain"/>
    <property type="match status" value="1"/>
</dbReference>
<dbReference type="SUPFAM" id="SSF46894">
    <property type="entry name" value="C-terminal effector domain of the bipartite response regulators"/>
    <property type="match status" value="1"/>
</dbReference>
<keyword evidence="5" id="KW-1185">Reference proteome</keyword>
<dbReference type="GO" id="GO:0006355">
    <property type="term" value="P:regulation of DNA-templated transcription"/>
    <property type="evidence" value="ECO:0007669"/>
    <property type="project" value="InterPro"/>
</dbReference>
<name>A0A7Y9AR99_9ACTN</name>
<sequence>MLAGAGAGQGSALVVRGPAGIGKSSLLLAALRRARQRGFSTLSITGAEAEAALPFAGLHQLVRPMAEQVPHLTDRLQRAVRAAFGENDHPADVFTLGLAVLELLEERAAACPLLVLVEDAHWLDPETLEVIGFVCRRLRDQPVVVLAAVREQYPGVLTAGGLAQLDLHRLDDQASRRLLRASAPGLGAEERERVLDVADGNPLALVELPGCLDSASPAHTEALEGLLPVNERLINAFADRLAQLPRPTRAALTVLAVDTTLPLTSLLTVAGELLGGASSPPAPDSPASTRPPVAAPALAAAVDAGLLLTDGHRLRFRHPLVRAAVYSAASMVERVVVHTAVADVLADDPDRRAWHRAAATLATDEQVSSELEAAAGRALQRGALGVAVNALERAASLSEDAVRRTSLLLRAAEIASQLNDRSRAVELVSRADWHSMDLAARARLVLVQDITDPGDLHDADRVGDLVRLAAQLVEQDLTDLAVAVCWRAASRCWWGAVPESSGQDVVDVFHRLGLHPDDPRTLAIEAYAQSQPRGASVLQRLAHLVPDRSDVDAMRFLGGAALVLGDFVTASSYMATAAAGYRAQGRAALLARTMSSVSFIRLWLGNWPALRADAEEATALAEESADAFWALAARATQALHEAMRGQSVGATAHAERVLADPDAAGVHFVAEAAQHTRGLAAAFAGRHEEAFELLLRCFDPTSPSFHPDMSGWALPDLADAAARARRTPEARQVLARYEARSQVLPSPALIASVAYARTVVCPEAEREAAFAAAFALDLSQWPVHRGRLLLAYGSWLRRRKRILECRGPLREARDTFEALGAGWAQLAREELRASGEDSAGPLPQAREQLTAQELQVALLAAEGLSNREIGQRLFLSHRTVGSHLYRLYPKLGISGRAHLRAAMAHLQRSSAST</sequence>
<reference evidence="4 5" key="1">
    <citation type="submission" date="2020-07" db="EMBL/GenBank/DDBJ databases">
        <title>Sequencing the genomes of 1000 actinobacteria strains.</title>
        <authorList>
            <person name="Klenk H.-P."/>
        </authorList>
    </citation>
    <scope>NUCLEOTIDE SEQUENCE [LARGE SCALE GENOMIC DNA]</scope>
    <source>
        <strain evidence="4 5">DSM 7487</strain>
    </source>
</reference>
<accession>A0A7Y9AR99</accession>